<protein>
    <submittedName>
        <fullName evidence="1">Uncharacterized protein</fullName>
    </submittedName>
</protein>
<proteinExistence type="predicted"/>
<comment type="caution">
    <text evidence="1">The sequence shown here is derived from an EMBL/GenBank/DDBJ whole genome shotgun (WGS) entry which is preliminary data.</text>
</comment>
<organism evidence="1 2">
    <name type="scientific">Spiroplasma melliferum KC3</name>
    <dbReference type="NCBI Taxonomy" id="570509"/>
    <lineage>
        <taxon>Bacteria</taxon>
        <taxon>Bacillati</taxon>
        <taxon>Mycoplasmatota</taxon>
        <taxon>Mollicutes</taxon>
        <taxon>Entomoplasmatales</taxon>
        <taxon>Spiroplasmataceae</taxon>
        <taxon>Spiroplasma</taxon>
    </lineage>
</organism>
<evidence type="ECO:0000313" key="1">
    <source>
        <dbReference type="EMBL" id="KAI92614.1"/>
    </source>
</evidence>
<accession>A0AAI9T386</accession>
<dbReference type="EMBL" id="AGBZ02000001">
    <property type="protein sequence ID" value="KAI92614.1"/>
    <property type="molecule type" value="Genomic_DNA"/>
</dbReference>
<dbReference type="AlphaFoldDB" id="A0AAI9T386"/>
<dbReference type="Proteomes" id="UP000004057">
    <property type="component" value="Unassembled WGS sequence"/>
</dbReference>
<name>A0AAI9T386_SPIME</name>
<gene>
    <name evidence="1" type="ORF">SPM_000635</name>
</gene>
<reference evidence="1 2" key="1">
    <citation type="journal article" date="2012" name="J. Proteome Res.">
        <title>Application of Spiroplasma melliferum proteogenomic profiling for the discovery of virulence factors and pathogenicity mechanisms in host-associated spiroplasmas.</title>
        <authorList>
            <person name="Alexeev D."/>
            <person name="Kostrjukova E."/>
            <person name="Aliper A."/>
            <person name="Popenko A."/>
            <person name="Bazaleev N."/>
            <person name="Tyakht A."/>
            <person name="Selezneva O."/>
            <person name="Akopian T."/>
            <person name="Prichodko E."/>
            <person name="Kondratov I."/>
            <person name="Chukin M."/>
            <person name="Demina I."/>
            <person name="Galyamina M."/>
            <person name="Kamashev D."/>
            <person name="Vanyushkina A."/>
            <person name="Ladygina V."/>
            <person name="Levitskii S."/>
            <person name="Lazarev V."/>
            <person name="Govorun V."/>
        </authorList>
    </citation>
    <scope>NUCLEOTIDE SEQUENCE [LARGE SCALE GENOMIC DNA]</scope>
    <source>
        <strain evidence="1 2">KC3</strain>
    </source>
</reference>
<dbReference type="RefSeq" id="WP_004027673.1">
    <property type="nucleotide sequence ID" value="NZ_AGBZ02000001.1"/>
</dbReference>
<evidence type="ECO:0000313" key="2">
    <source>
        <dbReference type="Proteomes" id="UP000004057"/>
    </source>
</evidence>
<sequence>MKTEIYHSIVNCLENIRIHLKLSQLKFAAFFALTREGYRLAIAKDTNKNKNYVKIDLLTNTTAHH</sequence>